<protein>
    <submittedName>
        <fullName evidence="6">Pectate lyase domain-containing protein</fullName>
    </submittedName>
</protein>
<evidence type="ECO:0000256" key="2">
    <source>
        <dbReference type="ARBA" id="ARBA00023239"/>
    </source>
</evidence>
<dbReference type="GO" id="GO:0000272">
    <property type="term" value="P:polysaccharide catabolic process"/>
    <property type="evidence" value="ECO:0007669"/>
    <property type="project" value="UniProtKB-KW"/>
</dbReference>
<organism evidence="6 7">
    <name type="scientific">Thanatephorus cucumeris (strain AG1-IA)</name>
    <name type="common">Rice sheath blight fungus</name>
    <name type="synonym">Rhizoctonia solani</name>
    <dbReference type="NCBI Taxonomy" id="983506"/>
    <lineage>
        <taxon>Eukaryota</taxon>
        <taxon>Fungi</taxon>
        <taxon>Dikarya</taxon>
        <taxon>Basidiomycota</taxon>
        <taxon>Agaricomycotina</taxon>
        <taxon>Agaricomycetes</taxon>
        <taxon>Cantharellales</taxon>
        <taxon>Ceratobasidiaceae</taxon>
        <taxon>Rhizoctonia</taxon>
        <taxon>Rhizoctonia solani AG-1</taxon>
    </lineage>
</organism>
<dbReference type="SUPFAM" id="SSF51126">
    <property type="entry name" value="Pectin lyase-like"/>
    <property type="match status" value="1"/>
</dbReference>
<dbReference type="HOGENOM" id="CLU_021894_3_1_1"/>
<dbReference type="STRING" id="983506.L8X1F8"/>
<keyword evidence="7" id="KW-1185">Reference proteome</keyword>
<evidence type="ECO:0000259" key="5">
    <source>
        <dbReference type="SMART" id="SM00656"/>
    </source>
</evidence>
<keyword evidence="4" id="KW-0732">Signal</keyword>
<dbReference type="InterPro" id="IPR045032">
    <property type="entry name" value="PEL"/>
</dbReference>
<dbReference type="GO" id="GO:0030570">
    <property type="term" value="F:pectate lyase activity"/>
    <property type="evidence" value="ECO:0007669"/>
    <property type="project" value="InterPro"/>
</dbReference>
<feature type="domain" description="Pectate lyase" evidence="5">
    <location>
        <begin position="121"/>
        <end position="385"/>
    </location>
</feature>
<dbReference type="PANTHER" id="PTHR31683:SF18">
    <property type="entry name" value="PECTATE LYASE 21-RELATED"/>
    <property type="match status" value="1"/>
</dbReference>
<keyword evidence="3" id="KW-0624">Polysaccharide degradation</keyword>
<dbReference type="Pfam" id="PF00544">
    <property type="entry name" value="Pectate_lyase_4"/>
    <property type="match status" value="1"/>
</dbReference>
<gene>
    <name evidence="6" type="ORF">AG1IA_03046</name>
</gene>
<evidence type="ECO:0000313" key="7">
    <source>
        <dbReference type="Proteomes" id="UP000011668"/>
    </source>
</evidence>
<keyword evidence="2 3" id="KW-0456">Lyase</keyword>
<dbReference type="OMA" id="AINTSEC"/>
<comment type="subcellular location">
    <subcellularLocation>
        <location evidence="3">Secreted</location>
    </subcellularLocation>
</comment>
<dbReference type="InterPro" id="IPR002022">
    <property type="entry name" value="Pec_lyase"/>
</dbReference>
<keyword evidence="3" id="KW-0964">Secreted</keyword>
<name>L8X1F8_THACA</name>
<evidence type="ECO:0000313" key="6">
    <source>
        <dbReference type="EMBL" id="ELU42927.1"/>
    </source>
</evidence>
<sequence length="504" mass="56270">MIGFKPTILATVLTGIGLASAAKDPEIWGFGKLGAYMYHAYTDDVNRHQDDWWAWCTSIKHLYREEFQRVQDGSEQQGETPLSQGYLHRFTDGAISGNYLPNGQVATEKYYSNGTVYSWQNYLDSFNQTLLNQLKASSDPTDQARLQVLQLQESARYNSSLVQTAQISIKIGNNTSIIGKPKRKKQVARLEDIAIAINQTNNVIMQDFEVYAPIDLFPEWDPTDGSTGNWNSRYDAIGVVTSTNVWFDHLTISDGLHPDTEAPTIFGKKVQRHDGAIDITEGADLITMSHCLVYNHDKSHLVGNNDANNLGPGDIGRLRVSFHANAWLNSLQRSPRLRFGKAHVFNNYYKASLLDPEEKLQYFLGMGIESSILSEANVFEIEAKNKTDAVNAVIGQYKGYRLKDNRSWVNGDFANIEAVAKSKYDTAKAAEIAAAAAAGRAVAEWATHNFTNDLFKPDYFYRLKKAEDVKKYVLANAGADRIASVGSARTKRAAHIKAEYEITI</sequence>
<evidence type="ECO:0000256" key="1">
    <source>
        <dbReference type="ARBA" id="ARBA00010980"/>
    </source>
</evidence>
<comment type="caution">
    <text evidence="6">The sequence shown here is derived from an EMBL/GenBank/DDBJ whole genome shotgun (WGS) entry which is preliminary data.</text>
</comment>
<reference evidence="6 7" key="1">
    <citation type="journal article" date="2013" name="Nat. Commun.">
        <title>The evolution and pathogenic mechanisms of the rice sheath blight pathogen.</title>
        <authorList>
            <person name="Zheng A."/>
            <person name="Lin R."/>
            <person name="Xu L."/>
            <person name="Qin P."/>
            <person name="Tang C."/>
            <person name="Ai P."/>
            <person name="Zhang D."/>
            <person name="Liu Y."/>
            <person name="Sun Z."/>
            <person name="Feng H."/>
            <person name="Wang Y."/>
            <person name="Chen Y."/>
            <person name="Liang X."/>
            <person name="Fu R."/>
            <person name="Li Q."/>
            <person name="Zhang J."/>
            <person name="Yu X."/>
            <person name="Xie Z."/>
            <person name="Ding L."/>
            <person name="Guan P."/>
            <person name="Tang J."/>
            <person name="Liang Y."/>
            <person name="Wang S."/>
            <person name="Deng Q."/>
            <person name="Li S."/>
            <person name="Zhu J."/>
            <person name="Wang L."/>
            <person name="Liu H."/>
            <person name="Li P."/>
        </authorList>
    </citation>
    <scope>NUCLEOTIDE SEQUENCE [LARGE SCALE GENOMIC DNA]</scope>
    <source>
        <strain evidence="7">AG-1 IA</strain>
    </source>
</reference>
<dbReference type="InterPro" id="IPR011050">
    <property type="entry name" value="Pectin_lyase_fold/virulence"/>
</dbReference>
<proteinExistence type="inferred from homology"/>
<dbReference type="OrthoDB" id="5348404at2759"/>
<dbReference type="PANTHER" id="PTHR31683">
    <property type="entry name" value="PECTATE LYASE 18-RELATED"/>
    <property type="match status" value="1"/>
</dbReference>
<dbReference type="InterPro" id="IPR012334">
    <property type="entry name" value="Pectin_lyas_fold"/>
</dbReference>
<dbReference type="Gene3D" id="2.160.20.10">
    <property type="entry name" value="Single-stranded right-handed beta-helix, Pectin lyase-like"/>
    <property type="match status" value="1"/>
</dbReference>
<comment type="similarity">
    <text evidence="1 3">Belongs to the polysaccharide lyase 1 family.</text>
</comment>
<dbReference type="Proteomes" id="UP000011668">
    <property type="component" value="Unassembled WGS sequence"/>
</dbReference>
<keyword evidence="3" id="KW-0119">Carbohydrate metabolism</keyword>
<dbReference type="SMART" id="SM00656">
    <property type="entry name" value="Amb_all"/>
    <property type="match status" value="1"/>
</dbReference>
<dbReference type="AlphaFoldDB" id="L8X1F8"/>
<evidence type="ECO:0000256" key="3">
    <source>
        <dbReference type="RuleBase" id="RU361173"/>
    </source>
</evidence>
<accession>L8X1F8</accession>
<dbReference type="EMBL" id="AFRT01000685">
    <property type="protein sequence ID" value="ELU42927.1"/>
    <property type="molecule type" value="Genomic_DNA"/>
</dbReference>
<evidence type="ECO:0000256" key="4">
    <source>
        <dbReference type="SAM" id="SignalP"/>
    </source>
</evidence>
<feature type="signal peptide" evidence="4">
    <location>
        <begin position="1"/>
        <end position="21"/>
    </location>
</feature>
<feature type="chain" id="PRO_5003997089" evidence="4">
    <location>
        <begin position="22"/>
        <end position="504"/>
    </location>
</feature>
<dbReference type="GO" id="GO:0005576">
    <property type="term" value="C:extracellular region"/>
    <property type="evidence" value="ECO:0007669"/>
    <property type="project" value="UniProtKB-SubCell"/>
</dbReference>
<dbReference type="SMR" id="L8X1F8"/>